<dbReference type="InterPro" id="IPR038720">
    <property type="entry name" value="YprB_RNase_H-like_dom"/>
</dbReference>
<sequence>MSIKNKLNRLKSHIVHQEKEPAQIEKKIQPSAAEMPYKQQWKEAGVKPYYLDDAFCLVREVYFPLDYQHGHYKFSDLIHAVSAWNRKEISHPLSSKGHKPNDLFFFDTETTGLGGGAGNTIFLLGHASLTESGVVLKQHILPNPGGEVALYKSFLESIDYTTMVTYNGKAFDWPQVKTRHTLIREHLPKLPPFGHFDLYHAARRMWKHRLERTKLSIVEKEVLGIERKDDIPGFLAPMIYFDFVESKNPEGMLGIMKHNEVDILSLISLYTHLSFQLLGLDQKQSERETFETGRWFAALGEREAAKEKFTKVSGGNSFDAYKGMHALAFEYKKQKEWLQAIPLWETVIAKGDLKEQLEASIELAKIYEHRQIDFNKAIFYTEKAENIFNGNLQLKRGNINLENIAKRKARLTKRINREEKIRHID</sequence>
<reference evidence="2 3" key="1">
    <citation type="journal article" date="2010" name="Int. J. Syst. Evol. Microbiol.">
        <title>Bacillus horneckiae sp. nov., isolated from a spacecraft-assembly clean room.</title>
        <authorList>
            <person name="Vaishampayan P."/>
            <person name="Probst A."/>
            <person name="Krishnamurthi S."/>
            <person name="Ghosh S."/>
            <person name="Osman S."/>
            <person name="McDowall A."/>
            <person name="Ruckmani A."/>
            <person name="Mayilraj S."/>
            <person name="Venkateswaran K."/>
        </authorList>
    </citation>
    <scope>NUCLEOTIDE SEQUENCE [LARGE SCALE GENOMIC DNA]</scope>
    <source>
        <strain evidence="3">1PO1SC</strain>
    </source>
</reference>
<protein>
    <recommendedName>
        <fullName evidence="1">YprB ribonuclease H-like domain-containing protein</fullName>
    </recommendedName>
</protein>
<dbReference type="SUPFAM" id="SSF53098">
    <property type="entry name" value="Ribonuclease H-like"/>
    <property type="match status" value="1"/>
</dbReference>
<dbReference type="RefSeq" id="WP_066200464.1">
    <property type="nucleotide sequence ID" value="NZ_JARMMB010000058.1"/>
</dbReference>
<dbReference type="PANTHER" id="PTHR38462:SF1">
    <property type="entry name" value="YPRB RIBONUCLEASE H-LIKE DOMAIN-CONTAINING PROTEIN"/>
    <property type="match status" value="1"/>
</dbReference>
<feature type="domain" description="YprB ribonuclease H-like" evidence="1">
    <location>
        <begin position="105"/>
        <end position="273"/>
    </location>
</feature>
<dbReference type="Pfam" id="PF13482">
    <property type="entry name" value="RNase_H_2"/>
    <property type="match status" value="1"/>
</dbReference>
<dbReference type="AlphaFoldDB" id="A0A2N0ZCN6"/>
<evidence type="ECO:0000259" key="1">
    <source>
        <dbReference type="Pfam" id="PF13482"/>
    </source>
</evidence>
<evidence type="ECO:0000313" key="2">
    <source>
        <dbReference type="EMBL" id="PKG27276.1"/>
    </source>
</evidence>
<dbReference type="EMBL" id="PISD01000046">
    <property type="protein sequence ID" value="PKG27276.1"/>
    <property type="molecule type" value="Genomic_DNA"/>
</dbReference>
<dbReference type="InterPro" id="IPR012337">
    <property type="entry name" value="RNaseH-like_sf"/>
</dbReference>
<comment type="caution">
    <text evidence="2">The sequence shown here is derived from an EMBL/GenBank/DDBJ whole genome shotgun (WGS) entry which is preliminary data.</text>
</comment>
<dbReference type="SUPFAM" id="SSF48452">
    <property type="entry name" value="TPR-like"/>
    <property type="match status" value="1"/>
</dbReference>
<keyword evidence="3" id="KW-1185">Reference proteome</keyword>
<dbReference type="GO" id="GO:0003676">
    <property type="term" value="F:nucleic acid binding"/>
    <property type="evidence" value="ECO:0007669"/>
    <property type="project" value="InterPro"/>
</dbReference>
<accession>A0A2N0ZCN6</accession>
<name>A0A2N0ZCN6_9BACI</name>
<dbReference type="Gene3D" id="3.30.420.10">
    <property type="entry name" value="Ribonuclease H-like superfamily/Ribonuclease H"/>
    <property type="match status" value="1"/>
</dbReference>
<evidence type="ECO:0000313" key="3">
    <source>
        <dbReference type="Proteomes" id="UP000233343"/>
    </source>
</evidence>
<dbReference type="PANTHER" id="PTHR38462">
    <property type="entry name" value="EXONUCLEASE-LIKE PROTEIN"/>
    <property type="match status" value="1"/>
</dbReference>
<dbReference type="Proteomes" id="UP000233343">
    <property type="component" value="Unassembled WGS sequence"/>
</dbReference>
<gene>
    <name evidence="2" type="ORF">CWS20_19110</name>
</gene>
<proteinExistence type="predicted"/>
<organism evidence="2 3">
    <name type="scientific">Cytobacillus horneckiae</name>
    <dbReference type="NCBI Taxonomy" id="549687"/>
    <lineage>
        <taxon>Bacteria</taxon>
        <taxon>Bacillati</taxon>
        <taxon>Bacillota</taxon>
        <taxon>Bacilli</taxon>
        <taxon>Bacillales</taxon>
        <taxon>Bacillaceae</taxon>
        <taxon>Cytobacillus</taxon>
    </lineage>
</organism>
<dbReference type="InterPro" id="IPR011990">
    <property type="entry name" value="TPR-like_helical_dom_sf"/>
</dbReference>
<dbReference type="InterPro" id="IPR036397">
    <property type="entry name" value="RNaseH_sf"/>
</dbReference>